<dbReference type="GeneID" id="3881736"/>
<protein>
    <submittedName>
        <fullName evidence="1">Uncharacterized protein</fullName>
    </submittedName>
</protein>
<dbReference type="EMBL" id="CM002236">
    <property type="protein sequence ID" value="EAA36375.1"/>
    <property type="molecule type" value="Genomic_DNA"/>
</dbReference>
<dbReference type="PaxDb" id="5141-EFNCRP00000002303"/>
<evidence type="ECO:0000313" key="1">
    <source>
        <dbReference type="EMBL" id="EAA36375.1"/>
    </source>
</evidence>
<keyword evidence="2" id="KW-1185">Reference proteome</keyword>
<dbReference type="OMA" id="WASGFES"/>
<reference evidence="1 2" key="1">
    <citation type="journal article" date="2003" name="Nature">
        <title>The genome sequence of the filamentous fungus Neurospora crassa.</title>
        <authorList>
            <person name="Galagan J.E."/>
            <person name="Calvo S.E."/>
            <person name="Borkovich K.A."/>
            <person name="Selker E.U."/>
            <person name="Read N.D."/>
            <person name="Jaffe D."/>
            <person name="FitzHugh W."/>
            <person name="Ma L.J."/>
            <person name="Smirnov S."/>
            <person name="Purcell S."/>
            <person name="Rehman B."/>
            <person name="Elkins T."/>
            <person name="Engels R."/>
            <person name="Wang S."/>
            <person name="Nielsen C.B."/>
            <person name="Butler J."/>
            <person name="Endrizzi M."/>
            <person name="Qui D."/>
            <person name="Ianakiev P."/>
            <person name="Bell-Pedersen D."/>
            <person name="Nelson M.A."/>
            <person name="Werner-Washburne M."/>
            <person name="Selitrennikoff C.P."/>
            <person name="Kinsey J.A."/>
            <person name="Braun E.L."/>
            <person name="Zelter A."/>
            <person name="Schulte U."/>
            <person name="Kothe G.O."/>
            <person name="Jedd G."/>
            <person name="Mewes W."/>
            <person name="Staben C."/>
            <person name="Marcotte E."/>
            <person name="Greenberg D."/>
            <person name="Roy A."/>
            <person name="Foley K."/>
            <person name="Naylor J."/>
            <person name="Stange-Thomann N."/>
            <person name="Barrett R."/>
            <person name="Gnerre S."/>
            <person name="Kamal M."/>
            <person name="Kamvysselis M."/>
            <person name="Mauceli E."/>
            <person name="Bielke C."/>
            <person name="Rudd S."/>
            <person name="Frishman D."/>
            <person name="Krystofova S."/>
            <person name="Rasmussen C."/>
            <person name="Metzenberg R.L."/>
            <person name="Perkins D.D."/>
            <person name="Kroken S."/>
            <person name="Cogoni C."/>
            <person name="Macino G."/>
            <person name="Catcheside D."/>
            <person name="Li W."/>
            <person name="Pratt R.J."/>
            <person name="Osmani S.A."/>
            <person name="DeSouza C.P."/>
            <person name="Glass L."/>
            <person name="Orbach M.J."/>
            <person name="Berglund J.A."/>
            <person name="Voelker R."/>
            <person name="Yarden O."/>
            <person name="Plamann M."/>
            <person name="Seiler S."/>
            <person name="Dunlap J."/>
            <person name="Radford A."/>
            <person name="Aramayo R."/>
            <person name="Natvig D.O."/>
            <person name="Alex L.A."/>
            <person name="Mannhaupt G."/>
            <person name="Ebbole D.J."/>
            <person name="Freitag M."/>
            <person name="Paulsen I."/>
            <person name="Sachs M.S."/>
            <person name="Lander E.S."/>
            <person name="Nusbaum C."/>
            <person name="Birren B."/>
        </authorList>
    </citation>
    <scope>NUCLEOTIDE SEQUENCE [LARGE SCALE GENOMIC DNA]</scope>
    <source>
        <strain evidence="2">ATCC 24698 / 74-OR23-1A / CBS 708.71 / DSM 1257 / FGSC 987</strain>
    </source>
</reference>
<dbReference type="HOGENOM" id="CLU_025798_0_0_1"/>
<name>Q7SHH5_NEUCR</name>
<evidence type="ECO:0000313" key="2">
    <source>
        <dbReference type="Proteomes" id="UP000001805"/>
    </source>
</evidence>
<dbReference type="InParanoid" id="Q7SHH5"/>
<dbReference type="RefSeq" id="XP_965611.1">
    <property type="nucleotide sequence ID" value="XM_960518.1"/>
</dbReference>
<dbReference type="OrthoDB" id="5430916at2759"/>
<dbReference type="Proteomes" id="UP000001805">
    <property type="component" value="Chromosome 1, Linkage Group I"/>
</dbReference>
<gene>
    <name evidence="1" type="ORF">NCU02929</name>
</gene>
<accession>Q7SHH5</accession>
<organism evidence="1 2">
    <name type="scientific">Neurospora crassa (strain ATCC 24698 / 74-OR23-1A / CBS 708.71 / DSM 1257 / FGSC 987)</name>
    <dbReference type="NCBI Taxonomy" id="367110"/>
    <lineage>
        <taxon>Eukaryota</taxon>
        <taxon>Fungi</taxon>
        <taxon>Dikarya</taxon>
        <taxon>Ascomycota</taxon>
        <taxon>Pezizomycotina</taxon>
        <taxon>Sordariomycetes</taxon>
        <taxon>Sordariomycetidae</taxon>
        <taxon>Sordariales</taxon>
        <taxon>Sordariaceae</taxon>
        <taxon>Neurospora</taxon>
    </lineage>
</organism>
<dbReference type="VEuPathDB" id="FungiDB:NCU02929"/>
<dbReference type="AlphaFoldDB" id="Q7SHH5"/>
<dbReference type="KEGG" id="ncr:NCU02929"/>
<proteinExistence type="predicted"/>
<sequence>MAPRSSDPDTLKGYDMVITVSQNAINKQFRELYDREIPSALMPDPEDLEGFETLPAAKHYINHQVKINPQTLIEWDTPGFEDIRPEVRPTDGLFFLESDKWIEGEIDAPFVTFGEEEGNYRCVRVNLKFKSGKLHYSINGHQVKADLGGSTLSWLTDLSHKEVGNVMQNIVALSKKRESHTLVAQPVLDKFEEVSEQNYTVTALFCLFQSTKVVNSFKFIDFKGVNKTQTAASNEAANLLSSYFQALTERSQIASTPNNPFVLGYGLTQELASQTAEQKARAENVPYLVPKRFDLSVTKGDGDYSKGVINYCILTRRPSGVSESNISIKEDPGAGFWQDGNTPFKRVRADGMSSGADGVMAFSRGIFRDFWLKEQFLKYFKVNTTELAAILIPEGDNVARETWGRGLWKNDETISVDGTTKLTLKQEFAFNEMPCHEMDVDRMIQTEELSTFLKVVLQASKAIPGMELKYNQRRLANGVAEAILTYTSDVQQNPAIDKASDQQRRLKFDIELKSLVSITQQASGICNINRLAEDKKRLLKWVALPPTIIVDILNDRDYFERVFSEWRDARRADVQITTRAGFDMHPAGDTWKLNLIKDKPRTTIPLGDEELPRQTIGPETYSTFENIGGVEKMRDLNERSKEDGVIVELSNHEMFKEFGTPKGMDGFAKPAHQWASGFESSLEASMAALASSLQTKLILPAGNVFEFKSLNTDSEGHVYSLITYKKAKVSQT</sequence>